<dbReference type="RefSeq" id="WP_338178593.1">
    <property type="nucleotide sequence ID" value="NZ_JAEKNQ010000032.1"/>
</dbReference>
<gene>
    <name evidence="1" type="ORF">JF888_08050</name>
</gene>
<dbReference type="Proteomes" id="UP000620075">
    <property type="component" value="Unassembled WGS sequence"/>
</dbReference>
<evidence type="ECO:0000313" key="1">
    <source>
        <dbReference type="EMBL" id="MBJ7603124.1"/>
    </source>
</evidence>
<sequence length="374" mass="40882">MLTSLQTVRRHLGYTAAQVIDLVTRRAAALNLPIANRASLKTKLSRWENGKEQPSEIYRRLFREIYGRTNAELGFPDEPEEDPEAAALRSRLAIARTVDSEIVDVFRHQVDHARRVDRRFGALTQLDQLRSQIDQMHQLLSYRVGPQRTALAAVLVEASTLAGWQALDRAALGQAWAHYERAKAAAREAESSGLLAHATAEQAFVLIDLDETTAAVDQLAHARTIANGTATPLLRAWLAAAHGETLAATGHADAARRAFDTAASLLPSDPVDPALPFLFLGDSHLDRWRGNALARVGAPDAIDQLTNALTHLPADFVRAHTGLLVDLAYAHTAASDRDAALAYARQGRRLAAQIKSDRQQRRLSRLVLPGSSPV</sequence>
<comment type="caution">
    <text evidence="1">The sequence shown here is derived from an EMBL/GenBank/DDBJ whole genome shotgun (WGS) entry which is preliminary data.</text>
</comment>
<accession>A0A934NDP1</accession>
<reference evidence="1 2" key="1">
    <citation type="submission" date="2020-10" db="EMBL/GenBank/DDBJ databases">
        <title>Ca. Dormibacterota MAGs.</title>
        <authorList>
            <person name="Montgomery K."/>
        </authorList>
    </citation>
    <scope>NUCLEOTIDE SEQUENCE [LARGE SCALE GENOMIC DNA]</scope>
    <source>
        <strain evidence="1">SC8811_S16_3</strain>
    </source>
</reference>
<dbReference type="SUPFAM" id="SSF48452">
    <property type="entry name" value="TPR-like"/>
    <property type="match status" value="1"/>
</dbReference>
<dbReference type="EMBL" id="JAEKNQ010000032">
    <property type="protein sequence ID" value="MBJ7603124.1"/>
    <property type="molecule type" value="Genomic_DNA"/>
</dbReference>
<proteinExistence type="predicted"/>
<dbReference type="InterPro" id="IPR011990">
    <property type="entry name" value="TPR-like_helical_dom_sf"/>
</dbReference>
<dbReference type="AlphaFoldDB" id="A0A934NDP1"/>
<protein>
    <submittedName>
        <fullName evidence="1">Tetratricopeptide repeat protein</fullName>
    </submittedName>
</protein>
<name>A0A934NDP1_9BACT</name>
<evidence type="ECO:0000313" key="2">
    <source>
        <dbReference type="Proteomes" id="UP000620075"/>
    </source>
</evidence>
<organism evidence="1 2">
    <name type="scientific">Candidatus Dormiibacter inghamiae</name>
    <dbReference type="NCBI Taxonomy" id="3127013"/>
    <lineage>
        <taxon>Bacteria</taxon>
        <taxon>Bacillati</taxon>
        <taxon>Candidatus Dormiibacterota</taxon>
        <taxon>Candidatus Dormibacteria</taxon>
        <taxon>Candidatus Dormibacterales</taxon>
        <taxon>Candidatus Dormibacteraceae</taxon>
        <taxon>Candidatus Dormiibacter</taxon>
    </lineage>
</organism>